<proteinExistence type="predicted"/>
<keyword evidence="2" id="KW-0223">Dioxygenase</keyword>
<dbReference type="Proteomes" id="UP000242930">
    <property type="component" value="Unassembled WGS sequence"/>
</dbReference>
<protein>
    <submittedName>
        <fullName evidence="2">Protocatechuate 4,5-dioxygenase, beta chain</fullName>
    </submittedName>
</protein>
<evidence type="ECO:0000313" key="3">
    <source>
        <dbReference type="Proteomes" id="UP000242930"/>
    </source>
</evidence>
<sequence>MGKIVGGFWMPHDPVMFVAPDAPPQEQRDNVWGAYEVCARRMAELDATAAIIVGNDHYILFGTQCLPRYLIGNGDVDGPIEALPGLKRGVISNHQALAQHIVAEGETQGIDWTVARSFSVEHSFAIPHQLTVQAAERMLGRSIPTIPVYLACGVDPYISFKRAGELGRQIRAAVESFDADERVVIIGSGGISHWVGTVESGRVNEEFDREILAHGVNGDLAALCAYDDADILERGGNGAMEIRNFACAMAAVPNPRGEVIAYEAVPAWVTGLGFLQLFSQESAQ</sequence>
<dbReference type="OrthoDB" id="8673673at2"/>
<evidence type="ECO:0000259" key="1">
    <source>
        <dbReference type="Pfam" id="PF02900"/>
    </source>
</evidence>
<accession>A0A1H6YN37</accession>
<dbReference type="EMBL" id="FNZE01000008">
    <property type="protein sequence ID" value="SEJ41786.1"/>
    <property type="molecule type" value="Genomic_DNA"/>
</dbReference>
<keyword evidence="2" id="KW-0560">Oxidoreductase</keyword>
<dbReference type="RefSeq" id="WP_090311049.1">
    <property type="nucleotide sequence ID" value="NZ_FNZE01000008.1"/>
</dbReference>
<feature type="domain" description="Extradiol ring-cleavage dioxygenase class III enzyme subunit B" evidence="1">
    <location>
        <begin position="8"/>
        <end position="272"/>
    </location>
</feature>
<dbReference type="STRING" id="915471.SAMN05216201_108114"/>
<dbReference type="Pfam" id="PF02900">
    <property type="entry name" value="LigB"/>
    <property type="match status" value="1"/>
</dbReference>
<keyword evidence="3" id="KW-1185">Reference proteome</keyword>
<dbReference type="AlphaFoldDB" id="A0A1H6YN37"/>
<dbReference type="SUPFAM" id="SSF53213">
    <property type="entry name" value="LigB-like"/>
    <property type="match status" value="1"/>
</dbReference>
<gene>
    <name evidence="2" type="ORF">SAMN05216201_108114</name>
</gene>
<name>A0A1H6YN37_9PSED</name>
<dbReference type="Gene3D" id="3.40.830.10">
    <property type="entry name" value="LigB-like"/>
    <property type="match status" value="1"/>
</dbReference>
<evidence type="ECO:0000313" key="2">
    <source>
        <dbReference type="EMBL" id="SEJ41786.1"/>
    </source>
</evidence>
<organism evidence="2 3">
    <name type="scientific">Pseudomonas linyingensis</name>
    <dbReference type="NCBI Taxonomy" id="915471"/>
    <lineage>
        <taxon>Bacteria</taxon>
        <taxon>Pseudomonadati</taxon>
        <taxon>Pseudomonadota</taxon>
        <taxon>Gammaproteobacteria</taxon>
        <taxon>Pseudomonadales</taxon>
        <taxon>Pseudomonadaceae</taxon>
        <taxon>Pseudomonas</taxon>
    </lineage>
</organism>
<reference evidence="3" key="1">
    <citation type="submission" date="2016-10" db="EMBL/GenBank/DDBJ databases">
        <authorList>
            <person name="Varghese N."/>
            <person name="Submissions S."/>
        </authorList>
    </citation>
    <scope>NUCLEOTIDE SEQUENCE [LARGE SCALE GENOMIC DNA]</scope>
    <source>
        <strain evidence="3">LMG 25967</strain>
    </source>
</reference>
<dbReference type="InterPro" id="IPR004183">
    <property type="entry name" value="Xdiol_dOase_suB"/>
</dbReference>
<dbReference type="GO" id="GO:0008198">
    <property type="term" value="F:ferrous iron binding"/>
    <property type="evidence" value="ECO:0007669"/>
    <property type="project" value="InterPro"/>
</dbReference>
<dbReference type="GO" id="GO:0016702">
    <property type="term" value="F:oxidoreductase activity, acting on single donors with incorporation of molecular oxygen, incorporation of two atoms of oxygen"/>
    <property type="evidence" value="ECO:0007669"/>
    <property type="project" value="UniProtKB-ARBA"/>
</dbReference>